<keyword evidence="8 9" id="KW-0456">Lyase</keyword>
<proteinExistence type="inferred from homology"/>
<evidence type="ECO:0000256" key="4">
    <source>
        <dbReference type="ARBA" id="ARBA00011233"/>
    </source>
</evidence>
<dbReference type="InterPro" id="IPR036571">
    <property type="entry name" value="MECDP_synthase_sf"/>
</dbReference>
<sequence>MRIGQGFDVHKFGPGEFITLGGVQIPYHQGLEAHSDGDVLIHALCDALLGACGLGDIGHHFPDTDPAFAGVDSRILLRQVMQAVTQRGYQLTNADLTIIAQAPKMQPHLPAMLEKLAADLATPVDRLNIKASTTEKLGFVGRKEGISALAVVLLESSCKQ</sequence>
<dbReference type="RefSeq" id="WP_027850025.1">
    <property type="nucleotide sequence ID" value="NZ_BSOR01000016.1"/>
</dbReference>
<evidence type="ECO:0000256" key="9">
    <source>
        <dbReference type="HAMAP-Rule" id="MF_00107"/>
    </source>
</evidence>
<dbReference type="Proteomes" id="UP001156682">
    <property type="component" value="Unassembled WGS sequence"/>
</dbReference>
<dbReference type="PANTHER" id="PTHR43181:SF1">
    <property type="entry name" value="2-C-METHYL-D-ERYTHRITOL 2,4-CYCLODIPHOSPHATE SYNTHASE, CHLOROPLASTIC"/>
    <property type="match status" value="1"/>
</dbReference>
<dbReference type="EC" id="4.6.1.12" evidence="5 9"/>
<comment type="cofactor">
    <cofactor evidence="9">
        <name>a divalent metal cation</name>
        <dbReference type="ChEBI" id="CHEBI:60240"/>
    </cofactor>
    <text evidence="9">Binds 1 divalent metal cation per subunit.</text>
</comment>
<comment type="function">
    <text evidence="9">Involved in the biosynthesis of isopentenyl diphosphate (IPP) and dimethylallyl diphosphate (DMAPP), two major building blocks of isoprenoid compounds. Catalyzes the conversion of 4-diphosphocytidyl-2-C-methyl-D-erythritol 2-phosphate (CDP-ME2P) to 2-C-methyl-D-erythritol 2,4-cyclodiphosphate (ME-CPP) with a corresponding release of cytidine 5-monophosphate (CMP).</text>
</comment>
<evidence type="ECO:0000256" key="8">
    <source>
        <dbReference type="ARBA" id="ARBA00023239"/>
    </source>
</evidence>
<evidence type="ECO:0000313" key="12">
    <source>
        <dbReference type="EMBL" id="GLR63712.1"/>
    </source>
</evidence>
<feature type="binding site" evidence="9">
    <location>
        <position position="139"/>
    </location>
    <ligand>
        <name>4-CDP-2-C-methyl-D-erythritol 2-phosphate</name>
        <dbReference type="ChEBI" id="CHEBI:57919"/>
    </ligand>
</feature>
<protein>
    <recommendedName>
        <fullName evidence="5 9">2-C-methyl-D-erythritol 2,4-cyclodiphosphate synthase</fullName>
        <shortName evidence="9">MECDP-synthase</shortName>
        <shortName evidence="9">MECPP-synthase</shortName>
        <shortName evidence="9">MECPS</shortName>
        <ecNumber evidence="5 9">4.6.1.12</ecNumber>
    </recommendedName>
</protein>
<feature type="site" description="Transition state stabilizer" evidence="9">
    <location>
        <position position="34"/>
    </location>
</feature>
<evidence type="ECO:0000256" key="3">
    <source>
        <dbReference type="ARBA" id="ARBA00008480"/>
    </source>
</evidence>
<comment type="pathway">
    <text evidence="2 9">Isoprenoid biosynthesis; isopentenyl diphosphate biosynthesis via DXP pathway; isopentenyl diphosphate from 1-deoxy-D-xylulose 5-phosphate: step 4/6.</text>
</comment>
<gene>
    <name evidence="9 12" type="primary">ispF</name>
    <name evidence="12" type="ORF">GCM10007878_11470</name>
</gene>
<dbReference type="CDD" id="cd00554">
    <property type="entry name" value="MECDP_synthase"/>
    <property type="match status" value="1"/>
</dbReference>
<dbReference type="InterPro" id="IPR020555">
    <property type="entry name" value="MECDP_synthase_CS"/>
</dbReference>
<keyword evidence="6 9" id="KW-0479">Metal-binding</keyword>
<comment type="subunit">
    <text evidence="4 9">Homotrimer.</text>
</comment>
<evidence type="ECO:0000256" key="2">
    <source>
        <dbReference type="ARBA" id="ARBA00004709"/>
    </source>
</evidence>
<dbReference type="HAMAP" id="MF_00107">
    <property type="entry name" value="IspF"/>
    <property type="match status" value="1"/>
</dbReference>
<comment type="caution">
    <text evidence="12">The sequence shown here is derived from an EMBL/GenBank/DDBJ whole genome shotgun (WGS) entry which is preliminary data.</text>
</comment>
<feature type="binding site" evidence="9">
    <location>
        <begin position="56"/>
        <end position="58"/>
    </location>
    <ligand>
        <name>4-CDP-2-C-methyl-D-erythritol 2-phosphate</name>
        <dbReference type="ChEBI" id="CHEBI:57919"/>
    </ligand>
</feature>
<feature type="site" description="Transition state stabilizer" evidence="9">
    <location>
        <position position="133"/>
    </location>
</feature>
<evidence type="ECO:0000256" key="5">
    <source>
        <dbReference type="ARBA" id="ARBA00012579"/>
    </source>
</evidence>
<dbReference type="Pfam" id="PF02542">
    <property type="entry name" value="YgbB"/>
    <property type="match status" value="1"/>
</dbReference>
<name>A0ABQ5ZZF3_9GAMM</name>
<organism evidence="12 13">
    <name type="scientific">Marinospirillum insulare</name>
    <dbReference type="NCBI Taxonomy" id="217169"/>
    <lineage>
        <taxon>Bacteria</taxon>
        <taxon>Pseudomonadati</taxon>
        <taxon>Pseudomonadota</taxon>
        <taxon>Gammaproteobacteria</taxon>
        <taxon>Oceanospirillales</taxon>
        <taxon>Oceanospirillaceae</taxon>
        <taxon>Marinospirillum</taxon>
    </lineage>
</organism>
<feature type="binding site" evidence="9">
    <location>
        <begin position="132"/>
        <end position="135"/>
    </location>
    <ligand>
        <name>4-CDP-2-C-methyl-D-erythritol 2-phosphate</name>
        <dbReference type="ChEBI" id="CHEBI:57919"/>
    </ligand>
</feature>
<feature type="domain" description="2-C-methyl-D-erythritol 2,4-cyclodiphosphate synthase" evidence="11">
    <location>
        <begin position="1"/>
        <end position="154"/>
    </location>
</feature>
<dbReference type="PANTHER" id="PTHR43181">
    <property type="entry name" value="2-C-METHYL-D-ERYTHRITOL 2,4-CYCLODIPHOSPHATE SYNTHASE, CHLOROPLASTIC"/>
    <property type="match status" value="1"/>
</dbReference>
<evidence type="ECO:0000256" key="1">
    <source>
        <dbReference type="ARBA" id="ARBA00000200"/>
    </source>
</evidence>
<keyword evidence="13" id="KW-1185">Reference proteome</keyword>
<evidence type="ECO:0000313" key="13">
    <source>
        <dbReference type="Proteomes" id="UP001156682"/>
    </source>
</evidence>
<feature type="binding site" evidence="9">
    <location>
        <position position="142"/>
    </location>
    <ligand>
        <name>4-CDP-2-C-methyl-D-erythritol 2-phosphate</name>
        <dbReference type="ChEBI" id="CHEBI:57919"/>
    </ligand>
</feature>
<dbReference type="Gene3D" id="3.30.1330.50">
    <property type="entry name" value="2-C-methyl-D-erythritol 2,4-cyclodiphosphate synthase"/>
    <property type="match status" value="1"/>
</dbReference>
<evidence type="ECO:0000256" key="6">
    <source>
        <dbReference type="ARBA" id="ARBA00022723"/>
    </source>
</evidence>
<comment type="similarity">
    <text evidence="3 9 10">Belongs to the IspF family.</text>
</comment>
<reference evidence="13" key="1">
    <citation type="journal article" date="2019" name="Int. J. Syst. Evol. Microbiol.">
        <title>The Global Catalogue of Microorganisms (GCM) 10K type strain sequencing project: providing services to taxonomists for standard genome sequencing and annotation.</title>
        <authorList>
            <consortium name="The Broad Institute Genomics Platform"/>
            <consortium name="The Broad Institute Genome Sequencing Center for Infectious Disease"/>
            <person name="Wu L."/>
            <person name="Ma J."/>
        </authorList>
    </citation>
    <scope>NUCLEOTIDE SEQUENCE [LARGE SCALE GENOMIC DNA]</scope>
    <source>
        <strain evidence="13">NBRC 100033</strain>
    </source>
</reference>
<dbReference type="NCBIfam" id="TIGR00151">
    <property type="entry name" value="ispF"/>
    <property type="match status" value="1"/>
</dbReference>
<evidence type="ECO:0000256" key="7">
    <source>
        <dbReference type="ARBA" id="ARBA00023229"/>
    </source>
</evidence>
<feature type="binding site" evidence="9">
    <location>
        <position position="10"/>
    </location>
    <ligand>
        <name>a divalent metal cation</name>
        <dbReference type="ChEBI" id="CHEBI:60240"/>
    </ligand>
</feature>
<dbReference type="SUPFAM" id="SSF69765">
    <property type="entry name" value="IpsF-like"/>
    <property type="match status" value="1"/>
</dbReference>
<dbReference type="EMBL" id="BSOR01000016">
    <property type="protein sequence ID" value="GLR63712.1"/>
    <property type="molecule type" value="Genomic_DNA"/>
</dbReference>
<keyword evidence="7 9" id="KW-0414">Isoprene biosynthesis</keyword>
<feature type="binding site" evidence="9">
    <location>
        <position position="42"/>
    </location>
    <ligand>
        <name>a divalent metal cation</name>
        <dbReference type="ChEBI" id="CHEBI:60240"/>
    </ligand>
</feature>
<feature type="binding site" evidence="9">
    <location>
        <begin position="8"/>
        <end position="10"/>
    </location>
    <ligand>
        <name>4-CDP-2-C-methyl-D-erythritol 2-phosphate</name>
        <dbReference type="ChEBI" id="CHEBI:57919"/>
    </ligand>
</feature>
<dbReference type="PROSITE" id="PS01350">
    <property type="entry name" value="ISPF"/>
    <property type="match status" value="1"/>
</dbReference>
<feature type="binding site" evidence="9">
    <location>
        <begin position="61"/>
        <end position="65"/>
    </location>
    <ligand>
        <name>4-CDP-2-C-methyl-D-erythritol 2-phosphate</name>
        <dbReference type="ChEBI" id="CHEBI:57919"/>
    </ligand>
</feature>
<evidence type="ECO:0000256" key="10">
    <source>
        <dbReference type="RuleBase" id="RU004395"/>
    </source>
</evidence>
<dbReference type="InterPro" id="IPR003526">
    <property type="entry name" value="MECDP_synthase"/>
</dbReference>
<comment type="caution">
    <text evidence="9">Lacks conserved residue(s) required for the propagation of feature annotation.</text>
</comment>
<accession>A0ABQ5ZZF3</accession>
<feature type="binding site" evidence="9">
    <location>
        <begin position="34"/>
        <end position="35"/>
    </location>
    <ligand>
        <name>4-CDP-2-C-methyl-D-erythritol 2-phosphate</name>
        <dbReference type="ChEBI" id="CHEBI:57919"/>
    </ligand>
</feature>
<evidence type="ECO:0000259" key="11">
    <source>
        <dbReference type="Pfam" id="PF02542"/>
    </source>
</evidence>
<comment type="catalytic activity">
    <reaction evidence="1 9 10">
        <text>4-CDP-2-C-methyl-D-erythritol 2-phosphate = 2-C-methyl-D-erythritol 2,4-cyclic diphosphate + CMP</text>
        <dbReference type="Rhea" id="RHEA:23864"/>
        <dbReference type="ChEBI" id="CHEBI:57919"/>
        <dbReference type="ChEBI" id="CHEBI:58483"/>
        <dbReference type="ChEBI" id="CHEBI:60377"/>
        <dbReference type="EC" id="4.6.1.12"/>
    </reaction>
</comment>
<feature type="binding site" evidence="9">
    <location>
        <position position="8"/>
    </location>
    <ligand>
        <name>a divalent metal cation</name>
        <dbReference type="ChEBI" id="CHEBI:60240"/>
    </ligand>
</feature>